<dbReference type="PROSITE" id="PS50111">
    <property type="entry name" value="CHEMOTAXIS_TRANSDUC_2"/>
    <property type="match status" value="1"/>
</dbReference>
<dbReference type="SUPFAM" id="SSF58104">
    <property type="entry name" value="Methyl-accepting chemotaxis protein (MCP) signaling domain"/>
    <property type="match status" value="1"/>
</dbReference>
<keyword evidence="2" id="KW-1003">Cell membrane</keyword>
<dbReference type="PANTHER" id="PTHR43531">
    <property type="entry name" value="PROTEIN ICFG"/>
    <property type="match status" value="1"/>
</dbReference>
<dbReference type="InterPro" id="IPR003660">
    <property type="entry name" value="HAMP_dom"/>
</dbReference>
<keyword evidence="4" id="KW-0145">Chemotaxis</keyword>
<dbReference type="GO" id="GO:0052131">
    <property type="term" value="P:positive aerotaxis"/>
    <property type="evidence" value="ECO:0007669"/>
    <property type="project" value="UniProtKB-ARBA"/>
</dbReference>
<dbReference type="STRING" id="55207.KP22_12060"/>
<dbReference type="GO" id="GO:0004888">
    <property type="term" value="F:transmembrane signaling receptor activity"/>
    <property type="evidence" value="ECO:0007669"/>
    <property type="project" value="InterPro"/>
</dbReference>
<dbReference type="EMBL" id="JQHM01000003">
    <property type="protein sequence ID" value="KFX05430.1"/>
    <property type="molecule type" value="Genomic_DNA"/>
</dbReference>
<dbReference type="InterPro" id="IPR035965">
    <property type="entry name" value="PAS-like_dom_sf"/>
</dbReference>
<dbReference type="InterPro" id="IPR004089">
    <property type="entry name" value="MCPsignal_dom"/>
</dbReference>
<accession>A0A093RRK4</accession>
<dbReference type="NCBIfam" id="TIGR00229">
    <property type="entry name" value="sensory_box"/>
    <property type="match status" value="1"/>
</dbReference>
<evidence type="ECO:0000256" key="5">
    <source>
        <dbReference type="ARBA" id="ARBA00022519"/>
    </source>
</evidence>
<dbReference type="InterPro" id="IPR000014">
    <property type="entry name" value="PAS"/>
</dbReference>
<protein>
    <submittedName>
        <fullName evidence="15">Chemotaxis protein</fullName>
    </submittedName>
</protein>
<dbReference type="SMART" id="SM00304">
    <property type="entry name" value="HAMP"/>
    <property type="match status" value="1"/>
</dbReference>
<dbReference type="GO" id="GO:0005886">
    <property type="term" value="C:plasma membrane"/>
    <property type="evidence" value="ECO:0007669"/>
    <property type="project" value="UniProtKB-SubCell"/>
</dbReference>
<dbReference type="CDD" id="cd00130">
    <property type="entry name" value="PAS"/>
    <property type="match status" value="1"/>
</dbReference>
<dbReference type="Gene3D" id="3.30.450.20">
    <property type="entry name" value="PAS domain"/>
    <property type="match status" value="1"/>
</dbReference>
<dbReference type="RefSeq" id="WP_039324473.1">
    <property type="nucleotide sequence ID" value="NZ_JQHM01000003.1"/>
</dbReference>
<dbReference type="Pfam" id="PF08447">
    <property type="entry name" value="PAS_3"/>
    <property type="match status" value="1"/>
</dbReference>
<dbReference type="SMART" id="SM00283">
    <property type="entry name" value="MA"/>
    <property type="match status" value="1"/>
</dbReference>
<evidence type="ECO:0000256" key="12">
    <source>
        <dbReference type="SAM" id="Phobius"/>
    </source>
</evidence>
<keyword evidence="7 12" id="KW-1133">Transmembrane helix</keyword>
<evidence type="ECO:0000313" key="15">
    <source>
        <dbReference type="EMBL" id="KFX05430.1"/>
    </source>
</evidence>
<dbReference type="InterPro" id="IPR051310">
    <property type="entry name" value="MCP_chemotaxis"/>
</dbReference>
<evidence type="ECO:0000256" key="11">
    <source>
        <dbReference type="PROSITE-ProRule" id="PRU00284"/>
    </source>
</evidence>
<dbReference type="eggNOG" id="COG0840">
    <property type="taxonomic scope" value="Bacteria"/>
</dbReference>
<organism evidence="15 16">
    <name type="scientific">Pectobacterium betavasculorum</name>
    <dbReference type="NCBI Taxonomy" id="55207"/>
    <lineage>
        <taxon>Bacteria</taxon>
        <taxon>Pseudomonadati</taxon>
        <taxon>Pseudomonadota</taxon>
        <taxon>Gammaproteobacteria</taxon>
        <taxon>Enterobacterales</taxon>
        <taxon>Pectobacteriaceae</taxon>
        <taxon>Pectobacterium</taxon>
    </lineage>
</organism>
<dbReference type="Pfam" id="PF00015">
    <property type="entry name" value="MCPsignal"/>
    <property type="match status" value="1"/>
</dbReference>
<keyword evidence="6 12" id="KW-0812">Transmembrane</keyword>
<dbReference type="Pfam" id="PF00672">
    <property type="entry name" value="HAMP"/>
    <property type="match status" value="1"/>
</dbReference>
<evidence type="ECO:0000256" key="1">
    <source>
        <dbReference type="ARBA" id="ARBA00004429"/>
    </source>
</evidence>
<evidence type="ECO:0000256" key="8">
    <source>
        <dbReference type="ARBA" id="ARBA00023136"/>
    </source>
</evidence>
<evidence type="ECO:0000259" key="13">
    <source>
        <dbReference type="PROSITE" id="PS50111"/>
    </source>
</evidence>
<dbReference type="PROSITE" id="PS50885">
    <property type="entry name" value="HAMP"/>
    <property type="match status" value="1"/>
</dbReference>
<sequence>MRLNTPVTQQEYLLDMDTILMSTTNIHSHITYANSAFIKVSGFSEEQLINQPHNIVRHPDMPVEAYADMWFTLKQGDSWTGLVKNRRNNGDHYWVRANVTPVYQQEQLAGYISVRNTPNAEEIKAAEMLYSAVQKKQAGSRKFYKGLVVRTGLFSPLSILQKLSVRWRLRITVLAMGLIPALCAFSGMNPLWLLALTLLLIVIMDQFLQKQIAQPIRMILKQAQHVVSGRKVKHIHLNRVDEIGLLLRSVNQFGLNLHSLVDDVSTQVKGITSVSHKLAKNNVDLNTRTEETSANLQQTAAAIEEITVAVQQSAETAAQATTMAQAASSTALKGGNIMKETIGMMDSISSASDKIVDIIGVIDSIAFQTNILALNAAVEAARAGVQGRGFAVVAAEVRNLAQHSASAAKEIKTLIDANVESVKQGSTMVENAGKHISDIVDEVLQVSTMIKEISNATHEQTSALGLINTSIAQIEQMTQRNTDMVTHSTEAAEGLNLQARRLHSAINVYGS</sequence>
<comment type="similarity">
    <text evidence="10">Belongs to the methyl-accepting chemotaxis (MCP) protein family.</text>
</comment>
<gene>
    <name evidence="15" type="ORF">KP22_12060</name>
</gene>
<evidence type="ECO:0000259" key="14">
    <source>
        <dbReference type="PROSITE" id="PS50885"/>
    </source>
</evidence>
<dbReference type="Gene3D" id="1.10.287.950">
    <property type="entry name" value="Methyl-accepting chemotaxis protein"/>
    <property type="match status" value="1"/>
</dbReference>
<evidence type="ECO:0000256" key="6">
    <source>
        <dbReference type="ARBA" id="ARBA00022692"/>
    </source>
</evidence>
<keyword evidence="9 11" id="KW-0807">Transducer</keyword>
<feature type="transmembrane region" description="Helical" evidence="12">
    <location>
        <begin position="167"/>
        <end position="185"/>
    </location>
</feature>
<evidence type="ECO:0000256" key="10">
    <source>
        <dbReference type="ARBA" id="ARBA00029447"/>
    </source>
</evidence>
<evidence type="ECO:0000313" key="16">
    <source>
        <dbReference type="Proteomes" id="UP000032874"/>
    </source>
</evidence>
<dbReference type="PANTHER" id="PTHR43531:SF7">
    <property type="entry name" value="AEROTAXIS RECEPTOR"/>
    <property type="match status" value="1"/>
</dbReference>
<evidence type="ECO:0000256" key="4">
    <source>
        <dbReference type="ARBA" id="ARBA00022500"/>
    </source>
</evidence>
<evidence type="ECO:0000256" key="7">
    <source>
        <dbReference type="ARBA" id="ARBA00022989"/>
    </source>
</evidence>
<dbReference type="Proteomes" id="UP000032874">
    <property type="component" value="Unassembled WGS sequence"/>
</dbReference>
<keyword evidence="5" id="KW-0997">Cell inner membrane</keyword>
<comment type="caution">
    <text evidence="15">The sequence shown here is derived from an EMBL/GenBank/DDBJ whole genome shotgun (WGS) entry which is preliminary data.</text>
</comment>
<evidence type="ECO:0000256" key="2">
    <source>
        <dbReference type="ARBA" id="ARBA00022475"/>
    </source>
</evidence>
<dbReference type="FunFam" id="3.30.450.20:FF:000046">
    <property type="entry name" value="Aerotaxis sensor receptor"/>
    <property type="match status" value="1"/>
</dbReference>
<reference evidence="15 16" key="1">
    <citation type="submission" date="2014-08" db="EMBL/GenBank/DDBJ databases">
        <title>Genome sequences of NCPPB Pectobacterium isolates.</title>
        <authorList>
            <person name="Glover R.H."/>
            <person name="Sapp M."/>
            <person name="Elphinstone J."/>
        </authorList>
    </citation>
    <scope>NUCLEOTIDE SEQUENCE [LARGE SCALE GENOMIC DNA]</scope>
    <source>
        <strain evidence="15 16">NCPPB 2795</strain>
    </source>
</reference>
<dbReference type="PRINTS" id="PR00260">
    <property type="entry name" value="CHEMTRNSDUCR"/>
</dbReference>
<dbReference type="InterPro" id="IPR013655">
    <property type="entry name" value="PAS_fold_3"/>
</dbReference>
<proteinExistence type="inferred from homology"/>
<keyword evidence="3" id="KW-0488">Methylation</keyword>
<feature type="domain" description="HAMP" evidence="14">
    <location>
        <begin position="210"/>
        <end position="262"/>
    </location>
</feature>
<dbReference type="InterPro" id="IPR004090">
    <property type="entry name" value="Chemotax_Me-accpt_rcpt"/>
</dbReference>
<dbReference type="AlphaFoldDB" id="A0A093RRK4"/>
<comment type="subcellular location">
    <subcellularLocation>
        <location evidence="1">Cell inner membrane</location>
        <topology evidence="1">Multi-pass membrane protein</topology>
    </subcellularLocation>
</comment>
<keyword evidence="8 12" id="KW-0472">Membrane</keyword>
<dbReference type="FunFam" id="1.10.287.950:FF:000001">
    <property type="entry name" value="Methyl-accepting chemotaxis sensory transducer"/>
    <property type="match status" value="1"/>
</dbReference>
<name>A0A093RRK4_9GAMM</name>
<dbReference type="GO" id="GO:0007165">
    <property type="term" value="P:signal transduction"/>
    <property type="evidence" value="ECO:0007669"/>
    <property type="project" value="UniProtKB-KW"/>
</dbReference>
<feature type="domain" description="Methyl-accepting transducer" evidence="13">
    <location>
        <begin position="267"/>
        <end position="496"/>
    </location>
</feature>
<dbReference type="SUPFAM" id="SSF55785">
    <property type="entry name" value="PYP-like sensor domain (PAS domain)"/>
    <property type="match status" value="1"/>
</dbReference>
<dbReference type="CDD" id="cd11386">
    <property type="entry name" value="MCP_signal"/>
    <property type="match status" value="1"/>
</dbReference>
<dbReference type="CDD" id="cd06225">
    <property type="entry name" value="HAMP"/>
    <property type="match status" value="1"/>
</dbReference>
<evidence type="ECO:0000256" key="9">
    <source>
        <dbReference type="ARBA" id="ARBA00023224"/>
    </source>
</evidence>
<evidence type="ECO:0000256" key="3">
    <source>
        <dbReference type="ARBA" id="ARBA00022481"/>
    </source>
</evidence>